<feature type="domain" description="BLOC-2 complex member HPS3 C-terminal" evidence="3">
    <location>
        <begin position="974"/>
        <end position="1132"/>
    </location>
</feature>
<feature type="compositionally biased region" description="Polar residues" evidence="1">
    <location>
        <begin position="286"/>
        <end position="296"/>
    </location>
</feature>
<feature type="domain" description="BLOC-2 complex member HPS3 N-terminal" evidence="2">
    <location>
        <begin position="3"/>
        <end position="215"/>
    </location>
</feature>
<dbReference type="Pfam" id="PF14763">
    <property type="entry name" value="HPS3_C"/>
    <property type="match status" value="2"/>
</dbReference>
<evidence type="ECO:0008006" key="6">
    <source>
        <dbReference type="Google" id="ProtNLM"/>
    </source>
</evidence>
<evidence type="ECO:0000259" key="3">
    <source>
        <dbReference type="Pfam" id="PF14763"/>
    </source>
</evidence>
<feature type="region of interest" description="Disordered" evidence="1">
    <location>
        <begin position="223"/>
        <end position="296"/>
    </location>
</feature>
<dbReference type="InterPro" id="IPR017216">
    <property type="entry name" value="HPS3"/>
</dbReference>
<evidence type="ECO:0000256" key="1">
    <source>
        <dbReference type="SAM" id="MobiDB-lite"/>
    </source>
</evidence>
<accession>A0AAN9AUK8</accession>
<dbReference type="PANTHER" id="PTHR28633:SF1">
    <property type="entry name" value="BLOC-2 COMPLEX MEMBER HPS3"/>
    <property type="match status" value="1"/>
</dbReference>
<dbReference type="PANTHER" id="PTHR28633">
    <property type="entry name" value="HERMANSKY-PUDLAK SYNDROME 3 PROTEIN"/>
    <property type="match status" value="1"/>
</dbReference>
<evidence type="ECO:0000313" key="4">
    <source>
        <dbReference type="EMBL" id="KAK7093563.1"/>
    </source>
</evidence>
<dbReference type="Pfam" id="PF14761">
    <property type="entry name" value="HPS3_N"/>
    <property type="match status" value="2"/>
</dbReference>
<evidence type="ECO:0000259" key="2">
    <source>
        <dbReference type="Pfam" id="PF14761"/>
    </source>
</evidence>
<dbReference type="AlphaFoldDB" id="A0AAN9AUK8"/>
<dbReference type="InterPro" id="IPR029437">
    <property type="entry name" value="HPS3_N"/>
</dbReference>
<keyword evidence="5" id="KW-1185">Reference proteome</keyword>
<evidence type="ECO:0000313" key="5">
    <source>
        <dbReference type="Proteomes" id="UP001374579"/>
    </source>
</evidence>
<sequence>MVRVFKCHSFKSATVVPVSDEPLAVCGDGDLVFVATRQCTIKIFKRSDDDSGFVEWRCISTICTVEKIAYNKFKDYIITLEQKRSWKSLSRYIRVYLNWHLESQQGKSTKQRTKVRIAGKAHSLHSSKEYMPQLEVVDLPLDGTVTALDVCRATGNFAVAFGREVKLYQIVEKTVANSDRTYQDVEPFLELCWNFEVISASLSEEYLVCCSHKQVQGISITYAEGDDGSPRLGSRVRSPMALEQSSRSSSRGETTSPRLRATSAQRMMFSLDDVPGESDDHRSPSPAVSVTHSTGTQQSVVLGLGAPRAIVDDEHYQEWSFEPDDNIPEDSDDLSKSHSKIIYLHSLHRGSPHPQHGVAPPVLRDFRGGPVKSSSGVSAKTVLHLSDLKEQDDWLSVSLIPVHLPEQDWLPQTPHGWSASSPVRSSLLPRRCSVCCYVSSHRGGYLYRLHPGVSLVSTYRYTDLAYKVAVGPHLLQVVTKTGLESYTARWGAVALSVTEGGVGEEEVRPPSSLDICLCGIEPFFGATDLSHGTDIIALLTKIAPQTGQEDLQWNLYVLQNSTVAEFYQDMVTFAARIQETGPASYLHIVQEAHLLLRWELRRCVTSDQDLQDLYHESCALLGDYYSWPRQDDWHLCLPYYKKSGLKVSDVVRQAVQHRQHTKEQTSVYVYGRGLMQYLDWVLFHSDSPLDLKEDMSNTVLHIYASTGPESLPSVILLSRLEGYSPETARHLLSDLSSLKESRGEQSSTLERLAFVKVHLLLCDPNAAEIQLSSLDKGELLEICTQHPDLIHTAATEFTPLGQLMRRHAPDTLLHLLANIVGQGHMTLDTCLHLLEKHCEAARCQNNQVREFLEVLLNDESRQMWFEEAAGQLCEIYVQRLLRGIRAQPPKQKRAAPTKFHVPSGNGHFASRFPWLDYLPPVTSPSCLNSPCQRVAMAPPGVFGLRAASIPLPVKAAVGGGKEGLQEEVCTCGFCVQDLLKLQSLLCSKHTREDLRSLVLRLMEGRRDMIGWDSVWMLCSHVRRTKDITEFAVDKYPNVVAKLAATTFGHDLEKWQVMLRCLEARQKEQMPDTSSGETGTTPETSQHTLLSAYKDVLGELVELFPAEEFLSSLPADGSLWFLLPFITRCLQRKHLDELKSNITGKGRSLLMQLNTSS</sequence>
<protein>
    <recommendedName>
        <fullName evidence="6">Hermansky-Pudlak syndrome 3 protein</fullName>
    </recommendedName>
</protein>
<gene>
    <name evidence="4" type="ORF">V1264_007289</name>
</gene>
<dbReference type="Proteomes" id="UP001374579">
    <property type="component" value="Unassembled WGS sequence"/>
</dbReference>
<dbReference type="GO" id="GO:0005737">
    <property type="term" value="C:cytoplasm"/>
    <property type="evidence" value="ECO:0007669"/>
    <property type="project" value="TreeGrafter"/>
</dbReference>
<feature type="domain" description="BLOC-2 complex member HPS3 N-terminal" evidence="2">
    <location>
        <begin position="432"/>
        <end position="549"/>
    </location>
</feature>
<comment type="caution">
    <text evidence="4">The sequence shown here is derived from an EMBL/GenBank/DDBJ whole genome shotgun (WGS) entry which is preliminary data.</text>
</comment>
<feature type="domain" description="BLOC-2 complex member HPS3 C-terminal" evidence="3">
    <location>
        <begin position="566"/>
        <end position="925"/>
    </location>
</feature>
<name>A0AAN9AUK8_9CAEN</name>
<dbReference type="EMBL" id="JBAMIC010000019">
    <property type="protein sequence ID" value="KAK7093563.1"/>
    <property type="molecule type" value="Genomic_DNA"/>
</dbReference>
<organism evidence="4 5">
    <name type="scientific">Littorina saxatilis</name>
    <dbReference type="NCBI Taxonomy" id="31220"/>
    <lineage>
        <taxon>Eukaryota</taxon>
        <taxon>Metazoa</taxon>
        <taxon>Spiralia</taxon>
        <taxon>Lophotrochozoa</taxon>
        <taxon>Mollusca</taxon>
        <taxon>Gastropoda</taxon>
        <taxon>Caenogastropoda</taxon>
        <taxon>Littorinimorpha</taxon>
        <taxon>Littorinoidea</taxon>
        <taxon>Littorinidae</taxon>
        <taxon>Littorina</taxon>
    </lineage>
</organism>
<feature type="compositionally biased region" description="Polar residues" evidence="1">
    <location>
        <begin position="252"/>
        <end position="265"/>
    </location>
</feature>
<reference evidence="4 5" key="1">
    <citation type="submission" date="2024-02" db="EMBL/GenBank/DDBJ databases">
        <title>Chromosome-scale genome assembly of the rough periwinkle Littorina saxatilis.</title>
        <authorList>
            <person name="De Jode A."/>
            <person name="Faria R."/>
            <person name="Formenti G."/>
            <person name="Sims Y."/>
            <person name="Smith T.P."/>
            <person name="Tracey A."/>
            <person name="Wood J.M.D."/>
            <person name="Zagrodzka Z.B."/>
            <person name="Johannesson K."/>
            <person name="Butlin R.K."/>
            <person name="Leder E.H."/>
        </authorList>
    </citation>
    <scope>NUCLEOTIDE SEQUENCE [LARGE SCALE GENOMIC DNA]</scope>
    <source>
        <strain evidence="4">Snail1</strain>
        <tissue evidence="4">Muscle</tissue>
    </source>
</reference>
<dbReference type="InterPro" id="IPR029438">
    <property type="entry name" value="HPS3_C"/>
</dbReference>
<proteinExistence type="predicted"/>